<dbReference type="SUPFAM" id="SSF51735">
    <property type="entry name" value="NAD(P)-binding Rossmann-fold domains"/>
    <property type="match status" value="1"/>
</dbReference>
<name>A0AAQ3M691_9PEZI</name>
<evidence type="ECO:0000256" key="4">
    <source>
        <dbReference type="ARBA" id="ARBA00023027"/>
    </source>
</evidence>
<evidence type="ECO:0000313" key="6">
    <source>
        <dbReference type="EMBL" id="WPH02637.1"/>
    </source>
</evidence>
<keyword evidence="4" id="KW-0520">NAD</keyword>
<dbReference type="PRINTS" id="PR00080">
    <property type="entry name" value="SDRFAMILY"/>
</dbReference>
<keyword evidence="7" id="KW-1185">Reference proteome</keyword>
<dbReference type="InterPro" id="IPR036291">
    <property type="entry name" value="NAD(P)-bd_dom_sf"/>
</dbReference>
<dbReference type="Pfam" id="PF13561">
    <property type="entry name" value="adh_short_C2"/>
    <property type="match status" value="1"/>
</dbReference>
<comment type="similarity">
    <text evidence="1">Belongs to the short-chain dehydrogenases/reductases (SDR) family.</text>
</comment>
<keyword evidence="5" id="KW-0443">Lipid metabolism</keyword>
<evidence type="ECO:0000256" key="5">
    <source>
        <dbReference type="ARBA" id="ARBA00023098"/>
    </source>
</evidence>
<dbReference type="Gene3D" id="3.40.50.720">
    <property type="entry name" value="NAD(P)-binding Rossmann-like Domain"/>
    <property type="match status" value="1"/>
</dbReference>
<dbReference type="PANTHER" id="PTHR43180">
    <property type="entry name" value="3-OXOACYL-(ACYL-CARRIER-PROTEIN) REDUCTASE (AFU_ORTHOLOGUE AFUA_6G11210)"/>
    <property type="match status" value="1"/>
</dbReference>
<keyword evidence="3" id="KW-0560">Oxidoreductase</keyword>
<dbReference type="GO" id="GO:0006629">
    <property type="term" value="P:lipid metabolic process"/>
    <property type="evidence" value="ECO:0007669"/>
    <property type="project" value="UniProtKB-KW"/>
</dbReference>
<reference evidence="6 7" key="1">
    <citation type="submission" date="2023-11" db="EMBL/GenBank/DDBJ databases">
        <title>An acidophilic fungus is an integral part of prey digestion in a carnivorous sundew plant.</title>
        <authorList>
            <person name="Tsai I.J."/>
        </authorList>
    </citation>
    <scope>NUCLEOTIDE SEQUENCE [LARGE SCALE GENOMIC DNA]</scope>
    <source>
        <strain evidence="6">169a</strain>
    </source>
</reference>
<gene>
    <name evidence="6" type="ORF">R9X50_00550200</name>
</gene>
<dbReference type="Proteomes" id="UP001303373">
    <property type="component" value="Chromosome 8"/>
</dbReference>
<dbReference type="AlphaFoldDB" id="A0AAQ3M691"/>
<dbReference type="EMBL" id="CP138587">
    <property type="protein sequence ID" value="WPH02637.1"/>
    <property type="molecule type" value="Genomic_DNA"/>
</dbReference>
<evidence type="ECO:0000313" key="7">
    <source>
        <dbReference type="Proteomes" id="UP001303373"/>
    </source>
</evidence>
<protein>
    <submittedName>
        <fullName evidence="6">Uncharacterized protein</fullName>
    </submittedName>
</protein>
<accession>A0AAQ3M691</accession>
<dbReference type="InterPro" id="IPR002347">
    <property type="entry name" value="SDR_fam"/>
</dbReference>
<evidence type="ECO:0000256" key="3">
    <source>
        <dbReference type="ARBA" id="ARBA00023002"/>
    </source>
</evidence>
<evidence type="ECO:0000256" key="1">
    <source>
        <dbReference type="ARBA" id="ARBA00006484"/>
    </source>
</evidence>
<organism evidence="6 7">
    <name type="scientific">Acrodontium crateriforme</name>
    <dbReference type="NCBI Taxonomy" id="150365"/>
    <lineage>
        <taxon>Eukaryota</taxon>
        <taxon>Fungi</taxon>
        <taxon>Dikarya</taxon>
        <taxon>Ascomycota</taxon>
        <taxon>Pezizomycotina</taxon>
        <taxon>Dothideomycetes</taxon>
        <taxon>Dothideomycetidae</taxon>
        <taxon>Mycosphaerellales</taxon>
        <taxon>Teratosphaeriaceae</taxon>
        <taxon>Acrodontium</taxon>
    </lineage>
</organism>
<dbReference type="CDD" id="cd05233">
    <property type="entry name" value="SDR_c"/>
    <property type="match status" value="1"/>
</dbReference>
<dbReference type="PANTHER" id="PTHR43180:SF28">
    <property type="entry name" value="NAD(P)-BINDING ROSSMANN-FOLD SUPERFAMILY PROTEIN"/>
    <property type="match status" value="1"/>
</dbReference>
<dbReference type="FunFam" id="3.40.50.720:FF:000084">
    <property type="entry name" value="Short-chain dehydrogenase reductase"/>
    <property type="match status" value="1"/>
</dbReference>
<dbReference type="PRINTS" id="PR00081">
    <property type="entry name" value="GDHRDH"/>
</dbReference>
<evidence type="ECO:0000256" key="2">
    <source>
        <dbReference type="ARBA" id="ARBA00022857"/>
    </source>
</evidence>
<dbReference type="GO" id="GO:0016491">
    <property type="term" value="F:oxidoreductase activity"/>
    <property type="evidence" value="ECO:0007669"/>
    <property type="project" value="UniProtKB-KW"/>
</dbReference>
<sequence length="268" mass="29161">MTDTRLKGRIAVITGASSGLGRATAIRFADSGARIVCADIQDSDVIKEITSKHGEDSATFIKCDVSNEQEIEKLMQEAAKWGGRIDILATYAGIAVETKYDLSKRCHEMPTEDFDRTMTVNCRGVWLSCKYALKQMLEQEPREPNARGERTRGRIVNAASMLGLVGLAGGPCYVPAKHAVVGMTKQMAIDYAEDRIHVNCLCPGFVKSPMIKSFLKDDESEAGLASTHPWNSLGRPEDVADAALFLASDDAAWVSGHAMVIDGAYICR</sequence>
<proteinExistence type="inferred from homology"/>
<keyword evidence="2" id="KW-0521">NADP</keyword>